<dbReference type="SUPFAM" id="SSF53335">
    <property type="entry name" value="S-adenosyl-L-methionine-dependent methyltransferases"/>
    <property type="match status" value="1"/>
</dbReference>
<evidence type="ECO:0000313" key="8">
    <source>
        <dbReference type="EMBL" id="WOO41400.1"/>
    </source>
</evidence>
<dbReference type="InterPro" id="IPR040758">
    <property type="entry name" value="PrmC_N"/>
</dbReference>
<feature type="domain" description="Release factor glutamine methyltransferase N-terminal" evidence="7">
    <location>
        <begin position="7"/>
        <end position="75"/>
    </location>
</feature>
<evidence type="ECO:0000259" key="7">
    <source>
        <dbReference type="Pfam" id="PF17827"/>
    </source>
</evidence>
<dbReference type="InterPro" id="IPR019874">
    <property type="entry name" value="RF_methyltr_PrmC"/>
</dbReference>
<dbReference type="RefSeq" id="WP_317833884.1">
    <property type="nucleotide sequence ID" value="NZ_CP136920.1"/>
</dbReference>
<dbReference type="InterPro" id="IPR029063">
    <property type="entry name" value="SAM-dependent_MTases_sf"/>
</dbReference>
<feature type="binding site" evidence="5">
    <location>
        <position position="173"/>
    </location>
    <ligand>
        <name>S-adenosyl-L-methionine</name>
        <dbReference type="ChEBI" id="CHEBI:59789"/>
    </ligand>
</feature>
<feature type="domain" description="Methyltransferase small" evidence="6">
    <location>
        <begin position="101"/>
        <end position="196"/>
    </location>
</feature>
<sequence length="282" mass="31033">MDSLLNLLNKSSEFLTAKGVPQARLDAELIFAHTLNCKRLDLYLQFERPITPSEADLLRPLIVRRSKREPLQYILSSTEFFGLTLKCDSRGLIPRPETEELVEHLVESYKSDSPSEILDLGTGSGCLGLALAKAFPEAKVTLVDQSADALKLAEENANSNGLSERTIMIQSDWLSMLHGKKFDLIVSNPPYLTEAEWESAEPEVSDHEPKAALVGGGDDGGDDLRRIITEAPDFLNAGGMLGMETGINQHSSLKETASVTGLSDFRSENDLSGRPRFVFARR</sequence>
<organism evidence="8 9">
    <name type="scientific">Rubellicoccus peritrichatus</name>
    <dbReference type="NCBI Taxonomy" id="3080537"/>
    <lineage>
        <taxon>Bacteria</taxon>
        <taxon>Pseudomonadati</taxon>
        <taxon>Verrucomicrobiota</taxon>
        <taxon>Opitutia</taxon>
        <taxon>Puniceicoccales</taxon>
        <taxon>Cerasicoccaceae</taxon>
        <taxon>Rubellicoccus</taxon>
    </lineage>
</organism>
<feature type="binding site" evidence="5">
    <location>
        <begin position="188"/>
        <end position="191"/>
    </location>
    <ligand>
        <name>substrate</name>
    </ligand>
</feature>
<comment type="function">
    <text evidence="5">Methylates the class 1 translation termination release factors RF1/PrfA and RF2/PrfB on the glutamine residue of the universally conserved GGQ motif.</text>
</comment>
<dbReference type="InterPro" id="IPR002052">
    <property type="entry name" value="DNA_methylase_N6_adenine_CS"/>
</dbReference>
<evidence type="ECO:0000259" key="6">
    <source>
        <dbReference type="Pfam" id="PF05175"/>
    </source>
</evidence>
<accession>A0AAQ3QVZ2</accession>
<dbReference type="AlphaFoldDB" id="A0AAQ3QVZ2"/>
<dbReference type="Gene3D" id="3.40.50.150">
    <property type="entry name" value="Vaccinia Virus protein VP39"/>
    <property type="match status" value="1"/>
</dbReference>
<dbReference type="GO" id="GO:0032259">
    <property type="term" value="P:methylation"/>
    <property type="evidence" value="ECO:0007669"/>
    <property type="project" value="UniProtKB-KW"/>
</dbReference>
<dbReference type="GO" id="GO:0102559">
    <property type="term" value="F:peptide chain release factor N(5)-glutamine methyltransferase activity"/>
    <property type="evidence" value="ECO:0007669"/>
    <property type="project" value="UniProtKB-EC"/>
</dbReference>
<reference evidence="8 9" key="1">
    <citation type="submission" date="2023-10" db="EMBL/GenBank/DDBJ databases">
        <title>Rubellicoccus peritrichatus gen. nov., sp. nov., isolated from an algae of coral reef tank.</title>
        <authorList>
            <person name="Luo J."/>
        </authorList>
    </citation>
    <scope>NUCLEOTIDE SEQUENCE [LARGE SCALE GENOMIC DNA]</scope>
    <source>
        <strain evidence="8 9">CR14</strain>
    </source>
</reference>
<protein>
    <recommendedName>
        <fullName evidence="5">Release factor glutamine methyltransferase</fullName>
        <shortName evidence="5">RF MTase</shortName>
        <ecNumber evidence="5">2.1.1.297</ecNumber>
    </recommendedName>
    <alternativeName>
        <fullName evidence="5">N5-glutamine methyltransferase PrmC</fullName>
    </alternativeName>
    <alternativeName>
        <fullName evidence="5">Protein-(glutamine-N5) MTase PrmC</fullName>
    </alternativeName>
    <alternativeName>
        <fullName evidence="5">Protein-glutamine N-methyltransferase PrmC</fullName>
    </alternativeName>
</protein>
<feature type="binding site" evidence="5">
    <location>
        <position position="188"/>
    </location>
    <ligand>
        <name>S-adenosyl-L-methionine</name>
        <dbReference type="ChEBI" id="CHEBI:59789"/>
    </ligand>
</feature>
<comment type="catalytic activity">
    <reaction evidence="4 5">
        <text>L-glutaminyl-[peptide chain release factor] + S-adenosyl-L-methionine = N(5)-methyl-L-glutaminyl-[peptide chain release factor] + S-adenosyl-L-homocysteine + H(+)</text>
        <dbReference type="Rhea" id="RHEA:42896"/>
        <dbReference type="Rhea" id="RHEA-COMP:10271"/>
        <dbReference type="Rhea" id="RHEA-COMP:10272"/>
        <dbReference type="ChEBI" id="CHEBI:15378"/>
        <dbReference type="ChEBI" id="CHEBI:30011"/>
        <dbReference type="ChEBI" id="CHEBI:57856"/>
        <dbReference type="ChEBI" id="CHEBI:59789"/>
        <dbReference type="ChEBI" id="CHEBI:61891"/>
        <dbReference type="EC" id="2.1.1.297"/>
    </reaction>
</comment>
<gene>
    <name evidence="5 8" type="primary">prmC</name>
    <name evidence="8" type="ORF">RZN69_22500</name>
</gene>
<dbReference type="Gene3D" id="1.10.8.10">
    <property type="entry name" value="DNA helicase RuvA subunit, C-terminal domain"/>
    <property type="match status" value="1"/>
</dbReference>
<dbReference type="NCBIfam" id="TIGR03534">
    <property type="entry name" value="RF_mod_PrmC"/>
    <property type="match status" value="1"/>
</dbReference>
<keyword evidence="1 5" id="KW-0489">Methyltransferase</keyword>
<keyword evidence="9" id="KW-1185">Reference proteome</keyword>
<keyword evidence="3 5" id="KW-0949">S-adenosyl-L-methionine</keyword>
<comment type="similarity">
    <text evidence="5">Belongs to the protein N5-glutamine methyltransferase family. PrmC subfamily.</text>
</comment>
<evidence type="ECO:0000313" key="9">
    <source>
        <dbReference type="Proteomes" id="UP001304300"/>
    </source>
</evidence>
<dbReference type="PROSITE" id="PS00092">
    <property type="entry name" value="N6_MTASE"/>
    <property type="match status" value="1"/>
</dbReference>
<feature type="binding site" evidence="5">
    <location>
        <position position="144"/>
    </location>
    <ligand>
        <name>S-adenosyl-L-methionine</name>
        <dbReference type="ChEBI" id="CHEBI:59789"/>
    </ligand>
</feature>
<evidence type="ECO:0000256" key="1">
    <source>
        <dbReference type="ARBA" id="ARBA00022603"/>
    </source>
</evidence>
<dbReference type="InterPro" id="IPR050320">
    <property type="entry name" value="N5-glutamine_MTase"/>
</dbReference>
<feature type="binding site" evidence="5">
    <location>
        <begin position="121"/>
        <end position="125"/>
    </location>
    <ligand>
        <name>S-adenosyl-L-methionine</name>
        <dbReference type="ChEBI" id="CHEBI:59789"/>
    </ligand>
</feature>
<dbReference type="EMBL" id="CP136920">
    <property type="protein sequence ID" value="WOO41400.1"/>
    <property type="molecule type" value="Genomic_DNA"/>
</dbReference>
<dbReference type="Proteomes" id="UP001304300">
    <property type="component" value="Chromosome"/>
</dbReference>
<dbReference type="Pfam" id="PF05175">
    <property type="entry name" value="MTS"/>
    <property type="match status" value="1"/>
</dbReference>
<dbReference type="PANTHER" id="PTHR18895">
    <property type="entry name" value="HEMK METHYLTRANSFERASE"/>
    <property type="match status" value="1"/>
</dbReference>
<dbReference type="PANTHER" id="PTHR18895:SF74">
    <property type="entry name" value="MTRF1L RELEASE FACTOR GLUTAMINE METHYLTRANSFERASE"/>
    <property type="match status" value="1"/>
</dbReference>
<dbReference type="NCBIfam" id="TIGR00536">
    <property type="entry name" value="hemK_fam"/>
    <property type="match status" value="1"/>
</dbReference>
<dbReference type="HAMAP" id="MF_02126">
    <property type="entry name" value="RF_methyltr_PrmC"/>
    <property type="match status" value="1"/>
</dbReference>
<dbReference type="GO" id="GO:0003676">
    <property type="term" value="F:nucleic acid binding"/>
    <property type="evidence" value="ECO:0007669"/>
    <property type="project" value="InterPro"/>
</dbReference>
<dbReference type="EC" id="2.1.1.297" evidence="5"/>
<name>A0AAQ3QVZ2_9BACT</name>
<proteinExistence type="inferred from homology"/>
<evidence type="ECO:0000256" key="3">
    <source>
        <dbReference type="ARBA" id="ARBA00022691"/>
    </source>
</evidence>
<dbReference type="InterPro" id="IPR004556">
    <property type="entry name" value="HemK-like"/>
</dbReference>
<keyword evidence="2 5" id="KW-0808">Transferase</keyword>
<evidence type="ECO:0000256" key="4">
    <source>
        <dbReference type="ARBA" id="ARBA00048391"/>
    </source>
</evidence>
<dbReference type="InterPro" id="IPR007848">
    <property type="entry name" value="Small_mtfrase_dom"/>
</dbReference>
<evidence type="ECO:0000256" key="2">
    <source>
        <dbReference type="ARBA" id="ARBA00022679"/>
    </source>
</evidence>
<evidence type="ECO:0000256" key="5">
    <source>
        <dbReference type="HAMAP-Rule" id="MF_02126"/>
    </source>
</evidence>
<dbReference type="CDD" id="cd02440">
    <property type="entry name" value="AdoMet_MTases"/>
    <property type="match status" value="1"/>
</dbReference>
<dbReference type="Pfam" id="PF17827">
    <property type="entry name" value="PrmC_N"/>
    <property type="match status" value="1"/>
</dbReference>